<dbReference type="EMBL" id="CP027432">
    <property type="protein sequence ID" value="QCI28085.1"/>
    <property type="molecule type" value="Genomic_DNA"/>
</dbReference>
<evidence type="ECO:0000256" key="1">
    <source>
        <dbReference type="ARBA" id="ARBA00010529"/>
    </source>
</evidence>
<accession>A0AAJ4REE3</accession>
<dbReference type="SMART" id="SM00411">
    <property type="entry name" value="BHL"/>
    <property type="match status" value="1"/>
</dbReference>
<keyword evidence="3 6" id="KW-0238">DNA-binding</keyword>
<dbReference type="PANTHER" id="PTHR33175">
    <property type="entry name" value="DNA-BINDING PROTEIN HU"/>
    <property type="match status" value="1"/>
</dbReference>
<sequence length="91" mass="9744">MKKSDLVAVVAQKTGLSKKDVSAVIDASIEAIEEALKKGDKVSFIGFGSFEVVKRAPRVARVPGTNKEVKIPASKSVKFKVGKKLKETVNS</sequence>
<dbReference type="Pfam" id="PF00216">
    <property type="entry name" value="Bac_DNA_binding"/>
    <property type="match status" value="1"/>
</dbReference>
<dbReference type="GO" id="GO:0030527">
    <property type="term" value="F:structural constituent of chromatin"/>
    <property type="evidence" value="ECO:0007669"/>
    <property type="project" value="InterPro"/>
</dbReference>
<dbReference type="Proteomes" id="UP000272781">
    <property type="component" value="Unassembled WGS sequence"/>
</dbReference>
<dbReference type="InterPro" id="IPR010992">
    <property type="entry name" value="IHF-like_DNA-bd_dom_sf"/>
</dbReference>
<keyword evidence="2" id="KW-0226">DNA condensation</keyword>
<dbReference type="Proteomes" id="UP000298805">
    <property type="component" value="Chromosome"/>
</dbReference>
<comment type="similarity">
    <text evidence="1 4">Belongs to the bacterial histone-like protein family.</text>
</comment>
<evidence type="ECO:0000313" key="5">
    <source>
        <dbReference type="EMBL" id="QCI28085.1"/>
    </source>
</evidence>
<dbReference type="GO" id="GO:0005829">
    <property type="term" value="C:cytosol"/>
    <property type="evidence" value="ECO:0007669"/>
    <property type="project" value="TreeGrafter"/>
</dbReference>
<proteinExistence type="inferred from homology"/>
<reference evidence="5" key="3">
    <citation type="submission" date="2019-06" db="EMBL/GenBank/DDBJ databases">
        <title>A comparative analysis of the Nautiliaceae.</title>
        <authorList>
            <person name="Grosche A."/>
            <person name="Smedile F."/>
            <person name="Vetriani C."/>
        </authorList>
    </citation>
    <scope>NUCLEOTIDE SEQUENCE</scope>
    <source>
        <strain evidence="5">TB6</strain>
    </source>
</reference>
<dbReference type="GO" id="GO:0030261">
    <property type="term" value="P:chromosome condensation"/>
    <property type="evidence" value="ECO:0007669"/>
    <property type="project" value="UniProtKB-KW"/>
</dbReference>
<evidence type="ECO:0000256" key="2">
    <source>
        <dbReference type="ARBA" id="ARBA00023067"/>
    </source>
</evidence>
<dbReference type="AlphaFoldDB" id="A0AAJ4REE3"/>
<dbReference type="CDD" id="cd13831">
    <property type="entry name" value="HU"/>
    <property type="match status" value="1"/>
</dbReference>
<protein>
    <submittedName>
        <fullName evidence="6">DNA-binding protein HU-beta</fullName>
    </submittedName>
    <submittedName>
        <fullName evidence="5">HU family DNA-binding protein</fullName>
    </submittedName>
</protein>
<evidence type="ECO:0000256" key="3">
    <source>
        <dbReference type="ARBA" id="ARBA00023125"/>
    </source>
</evidence>
<dbReference type="Gene3D" id="4.10.520.10">
    <property type="entry name" value="IHF-like DNA-binding proteins"/>
    <property type="match status" value="1"/>
</dbReference>
<dbReference type="PRINTS" id="PR01727">
    <property type="entry name" value="DNABINDINGHU"/>
</dbReference>
<gene>
    <name evidence="5" type="ORF">C6V80_03675</name>
    <name evidence="6" type="ORF">EDC58_0693</name>
</gene>
<evidence type="ECO:0000313" key="7">
    <source>
        <dbReference type="Proteomes" id="UP000272781"/>
    </source>
</evidence>
<name>A0AAJ4REE3_9BACT</name>
<dbReference type="SUPFAM" id="SSF47729">
    <property type="entry name" value="IHF-like DNA-binding proteins"/>
    <property type="match status" value="1"/>
</dbReference>
<dbReference type="EMBL" id="RJVK01000001">
    <property type="protein sequence ID" value="ROR41207.1"/>
    <property type="molecule type" value="Genomic_DNA"/>
</dbReference>
<dbReference type="InterPro" id="IPR000119">
    <property type="entry name" value="Hist_DNA-bd"/>
</dbReference>
<evidence type="ECO:0000313" key="6">
    <source>
        <dbReference type="EMBL" id="ROR41207.1"/>
    </source>
</evidence>
<dbReference type="GO" id="GO:0003677">
    <property type="term" value="F:DNA binding"/>
    <property type="evidence" value="ECO:0007669"/>
    <property type="project" value="UniProtKB-KW"/>
</dbReference>
<keyword evidence="8" id="KW-1185">Reference proteome</keyword>
<dbReference type="RefSeq" id="WP_123352100.1">
    <property type="nucleotide sequence ID" value="NZ_CP027432.2"/>
</dbReference>
<dbReference type="PANTHER" id="PTHR33175:SF3">
    <property type="entry name" value="DNA-BINDING PROTEIN HU-BETA"/>
    <property type="match status" value="1"/>
</dbReference>
<evidence type="ECO:0000313" key="8">
    <source>
        <dbReference type="Proteomes" id="UP000298805"/>
    </source>
</evidence>
<evidence type="ECO:0000256" key="4">
    <source>
        <dbReference type="RuleBase" id="RU003939"/>
    </source>
</evidence>
<reference evidence="8" key="1">
    <citation type="submission" date="2018-03" db="EMBL/GenBank/DDBJ databases">
        <title>A comparative analysis of the Nautiliaceae.</title>
        <authorList>
            <person name="Grosche A."/>
            <person name="Smedile F."/>
            <person name="Vetriani C."/>
        </authorList>
    </citation>
    <scope>NUCLEOTIDE SEQUENCE [LARGE SCALE GENOMIC DNA]</scope>
    <source>
        <strain evidence="8">TB6</strain>
    </source>
</reference>
<organism evidence="6 7">
    <name type="scientific">Caminibacter pacificus</name>
    <dbReference type="NCBI Taxonomy" id="1424653"/>
    <lineage>
        <taxon>Bacteria</taxon>
        <taxon>Pseudomonadati</taxon>
        <taxon>Campylobacterota</taxon>
        <taxon>Epsilonproteobacteria</taxon>
        <taxon>Nautiliales</taxon>
        <taxon>Nautiliaceae</taxon>
        <taxon>Caminibacter</taxon>
    </lineage>
</organism>
<reference evidence="6 7" key="2">
    <citation type="submission" date="2018-11" db="EMBL/GenBank/DDBJ databases">
        <title>Genomic Encyclopedia of Type Strains, Phase IV (KMG-IV): sequencing the most valuable type-strain genomes for metagenomic binning, comparative biology and taxonomic classification.</title>
        <authorList>
            <person name="Goeker M."/>
        </authorList>
    </citation>
    <scope>NUCLEOTIDE SEQUENCE [LARGE SCALE GENOMIC DNA]</scope>
    <source>
        <strain evidence="6 7">DSM 27783</strain>
    </source>
</reference>